<evidence type="ECO:0000256" key="2">
    <source>
        <dbReference type="ARBA" id="ARBA00022908"/>
    </source>
</evidence>
<dbReference type="AlphaFoldDB" id="A0A6C2UAW4"/>
<keyword evidence="3 5" id="KW-0238">DNA-binding</keyword>
<feature type="domain" description="Core-binding (CB)" evidence="8">
    <location>
        <begin position="99"/>
        <end position="189"/>
    </location>
</feature>
<dbReference type="SUPFAM" id="SSF56349">
    <property type="entry name" value="DNA breaking-rejoining enzymes"/>
    <property type="match status" value="1"/>
</dbReference>
<evidence type="ECO:0000259" key="8">
    <source>
        <dbReference type="PROSITE" id="PS51900"/>
    </source>
</evidence>
<dbReference type="InterPro" id="IPR010998">
    <property type="entry name" value="Integrase_recombinase_N"/>
</dbReference>
<dbReference type="PANTHER" id="PTHR30349">
    <property type="entry name" value="PHAGE INTEGRASE-RELATED"/>
    <property type="match status" value="1"/>
</dbReference>
<comment type="similarity">
    <text evidence="1">Belongs to the 'phage' integrase family.</text>
</comment>
<dbReference type="Gene3D" id="1.10.150.130">
    <property type="match status" value="1"/>
</dbReference>
<dbReference type="GO" id="GO:0006310">
    <property type="term" value="P:DNA recombination"/>
    <property type="evidence" value="ECO:0007669"/>
    <property type="project" value="UniProtKB-KW"/>
</dbReference>
<dbReference type="GO" id="GO:0003677">
    <property type="term" value="F:DNA binding"/>
    <property type="evidence" value="ECO:0007669"/>
    <property type="project" value="UniProtKB-UniRule"/>
</dbReference>
<feature type="region of interest" description="Disordered" evidence="6">
    <location>
        <begin position="1"/>
        <end position="22"/>
    </location>
</feature>
<dbReference type="Gene3D" id="1.10.443.10">
    <property type="entry name" value="Intergrase catalytic core"/>
    <property type="match status" value="1"/>
</dbReference>
<evidence type="ECO:0000256" key="6">
    <source>
        <dbReference type="SAM" id="MobiDB-lite"/>
    </source>
</evidence>
<proteinExistence type="inferred from homology"/>
<evidence type="ECO:0000313" key="10">
    <source>
        <dbReference type="Proteomes" id="UP000366872"/>
    </source>
</evidence>
<feature type="domain" description="Tyr recombinase" evidence="7">
    <location>
        <begin position="221"/>
        <end position="407"/>
    </location>
</feature>
<evidence type="ECO:0008006" key="11">
    <source>
        <dbReference type="Google" id="ProtNLM"/>
    </source>
</evidence>
<feature type="compositionally biased region" description="Basic residues" evidence="6">
    <location>
        <begin position="1"/>
        <end position="17"/>
    </location>
</feature>
<gene>
    <name evidence="9" type="ORF">PDESU_05806</name>
</gene>
<dbReference type="InterPro" id="IPR044068">
    <property type="entry name" value="CB"/>
</dbReference>
<evidence type="ECO:0000256" key="3">
    <source>
        <dbReference type="ARBA" id="ARBA00023125"/>
    </source>
</evidence>
<dbReference type="PANTHER" id="PTHR30349:SF64">
    <property type="entry name" value="PROPHAGE INTEGRASE INTD-RELATED"/>
    <property type="match status" value="1"/>
</dbReference>
<evidence type="ECO:0000259" key="7">
    <source>
        <dbReference type="PROSITE" id="PS51898"/>
    </source>
</evidence>
<dbReference type="PROSITE" id="PS51898">
    <property type="entry name" value="TYR_RECOMBINASE"/>
    <property type="match status" value="1"/>
</dbReference>
<organism evidence="9 10">
    <name type="scientific">Pontiella desulfatans</name>
    <dbReference type="NCBI Taxonomy" id="2750659"/>
    <lineage>
        <taxon>Bacteria</taxon>
        <taxon>Pseudomonadati</taxon>
        <taxon>Kiritimatiellota</taxon>
        <taxon>Kiritimatiellia</taxon>
        <taxon>Kiritimatiellales</taxon>
        <taxon>Pontiellaceae</taxon>
        <taxon>Pontiella</taxon>
    </lineage>
</organism>
<dbReference type="PROSITE" id="PS51900">
    <property type="entry name" value="CB"/>
    <property type="match status" value="1"/>
</dbReference>
<protein>
    <recommendedName>
        <fullName evidence="11">Tyrosine recombinase XerC</fullName>
    </recommendedName>
</protein>
<dbReference type="InterPro" id="IPR002104">
    <property type="entry name" value="Integrase_catalytic"/>
</dbReference>
<dbReference type="Pfam" id="PF00589">
    <property type="entry name" value="Phage_integrase"/>
    <property type="match status" value="1"/>
</dbReference>
<evidence type="ECO:0000313" key="9">
    <source>
        <dbReference type="EMBL" id="VGO17210.1"/>
    </source>
</evidence>
<dbReference type="Proteomes" id="UP000366872">
    <property type="component" value="Unassembled WGS sequence"/>
</dbReference>
<dbReference type="RefSeq" id="WP_136082699.1">
    <property type="nucleotide sequence ID" value="NZ_CAAHFG010000004.1"/>
</dbReference>
<evidence type="ECO:0000256" key="4">
    <source>
        <dbReference type="ARBA" id="ARBA00023172"/>
    </source>
</evidence>
<dbReference type="InterPro" id="IPR013762">
    <property type="entry name" value="Integrase-like_cat_sf"/>
</dbReference>
<evidence type="ECO:0000256" key="5">
    <source>
        <dbReference type="PROSITE-ProRule" id="PRU01248"/>
    </source>
</evidence>
<evidence type="ECO:0000256" key="1">
    <source>
        <dbReference type="ARBA" id="ARBA00008857"/>
    </source>
</evidence>
<sequence>MTATRTKKGLGRLYKRSNGKELPAGSKVKAPYYLEYKINGKRKKVCLTDEHGNKLYTKEEAVEAQMRIVAPLQAENAERQLEAMLQAAKGETARIIDAKPALRIADAWTEYKKAHNRPKSGERTLHRYEACISAFHDWIKESYPDVKELREVGTEHAEAYADHLESKKLSPSSFNIYLNSLAMVWAVLEKKARTTQNPFAWDKKSRTGIQRKNIKAEATIRKKRALTLEEVNKVIEKAEGDYRTLLIILVCTGQRLVDGVKLQWKEIDYEKNIITLTPAKTAKRTGKQVYIPILPQLREELQSIMHNGRYVLPELVEAYDRDRSAITKRIRKIFDAAKLNAHKETDIKTGQAIVETGAHSLRHSFVTIARLAGFPDALIMKITGHTSEQMIDHYTAFDEKLVASLAANIPHALPNGNKGFIQAPENKEPLPKWALEKLKSMTAKSWEEIRDELTAQG</sequence>
<keyword evidence="2" id="KW-0229">DNA integration</keyword>
<name>A0A6C2UAW4_PONDE</name>
<dbReference type="GO" id="GO:0015074">
    <property type="term" value="P:DNA integration"/>
    <property type="evidence" value="ECO:0007669"/>
    <property type="project" value="UniProtKB-KW"/>
</dbReference>
<reference evidence="9 10" key="1">
    <citation type="submission" date="2019-04" db="EMBL/GenBank/DDBJ databases">
        <authorList>
            <person name="Van Vliet M D."/>
        </authorList>
    </citation>
    <scope>NUCLEOTIDE SEQUENCE [LARGE SCALE GENOMIC DNA]</scope>
    <source>
        <strain evidence="9 10">F1</strain>
    </source>
</reference>
<dbReference type="InterPro" id="IPR011010">
    <property type="entry name" value="DNA_brk_join_enz"/>
</dbReference>
<dbReference type="InterPro" id="IPR050090">
    <property type="entry name" value="Tyrosine_recombinase_XerCD"/>
</dbReference>
<dbReference type="EMBL" id="CAAHFG010000004">
    <property type="protein sequence ID" value="VGO17210.1"/>
    <property type="molecule type" value="Genomic_DNA"/>
</dbReference>
<accession>A0A6C2UAW4</accession>
<keyword evidence="10" id="KW-1185">Reference proteome</keyword>
<keyword evidence="4" id="KW-0233">DNA recombination</keyword>